<dbReference type="PANTHER" id="PTHR35789">
    <property type="entry name" value="SPORE GERMINATION PROTEIN B3"/>
    <property type="match status" value="1"/>
</dbReference>
<dbReference type="NCBIfam" id="TIGR02887">
    <property type="entry name" value="spore_ger_x_C"/>
    <property type="match status" value="1"/>
</dbReference>
<accession>A0A1M7THK0</accession>
<dbReference type="InterPro" id="IPR046953">
    <property type="entry name" value="Spore_GerAC-like_C"/>
</dbReference>
<evidence type="ECO:0000256" key="3">
    <source>
        <dbReference type="ARBA" id="ARBA00022544"/>
    </source>
</evidence>
<reference evidence="12" key="1">
    <citation type="submission" date="2016-12" db="EMBL/GenBank/DDBJ databases">
        <authorList>
            <person name="Varghese N."/>
            <person name="Submissions S."/>
        </authorList>
    </citation>
    <scope>NUCLEOTIDE SEQUENCE [LARGE SCALE GENOMIC DNA]</scope>
    <source>
        <strain evidence="12">DSM 11544</strain>
    </source>
</reference>
<comment type="similarity">
    <text evidence="2">Belongs to the GerABKC lipoprotein family.</text>
</comment>
<dbReference type="GO" id="GO:0016020">
    <property type="term" value="C:membrane"/>
    <property type="evidence" value="ECO:0007669"/>
    <property type="project" value="UniProtKB-SubCell"/>
</dbReference>
<keyword evidence="4" id="KW-0732">Signal</keyword>
<keyword evidence="6" id="KW-0564">Palmitate</keyword>
<evidence type="ECO:0000313" key="11">
    <source>
        <dbReference type="EMBL" id="SHN70151.1"/>
    </source>
</evidence>
<feature type="domain" description="Spore germination GerAC-like C-terminal" evidence="9">
    <location>
        <begin position="226"/>
        <end position="390"/>
    </location>
</feature>
<gene>
    <name evidence="11" type="ORF">SAMN02745215_02039</name>
</gene>
<dbReference type="InterPro" id="IPR008844">
    <property type="entry name" value="Spore_GerAC-like"/>
</dbReference>
<dbReference type="AlphaFoldDB" id="A0A1M7THK0"/>
<feature type="domain" description="Spore germination protein N-terminal" evidence="10">
    <location>
        <begin position="32"/>
        <end position="202"/>
    </location>
</feature>
<comment type="subcellular location">
    <subcellularLocation>
        <location evidence="1">Membrane</location>
        <topology evidence="1">Lipid-anchor</topology>
    </subcellularLocation>
</comment>
<dbReference type="PANTHER" id="PTHR35789:SF1">
    <property type="entry name" value="SPORE GERMINATION PROTEIN B3"/>
    <property type="match status" value="1"/>
</dbReference>
<evidence type="ECO:0000259" key="9">
    <source>
        <dbReference type="Pfam" id="PF05504"/>
    </source>
</evidence>
<dbReference type="Pfam" id="PF25198">
    <property type="entry name" value="Spore_GerAC_N"/>
    <property type="match status" value="1"/>
</dbReference>
<name>A0A1M7THK0_9FIRM</name>
<dbReference type="PROSITE" id="PS51257">
    <property type="entry name" value="PROKAR_LIPOPROTEIN"/>
    <property type="match status" value="1"/>
</dbReference>
<feature type="region of interest" description="Disordered" evidence="8">
    <location>
        <begin position="391"/>
        <end position="412"/>
    </location>
</feature>
<dbReference type="EMBL" id="FRDN01000006">
    <property type="protein sequence ID" value="SHN70151.1"/>
    <property type="molecule type" value="Genomic_DNA"/>
</dbReference>
<evidence type="ECO:0000256" key="7">
    <source>
        <dbReference type="ARBA" id="ARBA00023288"/>
    </source>
</evidence>
<dbReference type="RefSeq" id="WP_072772491.1">
    <property type="nucleotide sequence ID" value="NZ_FRDN01000006.1"/>
</dbReference>
<keyword evidence="7" id="KW-0449">Lipoprotein</keyword>
<dbReference type="InterPro" id="IPR038501">
    <property type="entry name" value="Spore_GerAC_C_sf"/>
</dbReference>
<organism evidence="11 12">
    <name type="scientific">Desulfitobacterium chlororespirans DSM 11544</name>
    <dbReference type="NCBI Taxonomy" id="1121395"/>
    <lineage>
        <taxon>Bacteria</taxon>
        <taxon>Bacillati</taxon>
        <taxon>Bacillota</taxon>
        <taxon>Clostridia</taxon>
        <taxon>Eubacteriales</taxon>
        <taxon>Desulfitobacteriaceae</taxon>
        <taxon>Desulfitobacterium</taxon>
    </lineage>
</organism>
<evidence type="ECO:0000256" key="8">
    <source>
        <dbReference type="SAM" id="MobiDB-lite"/>
    </source>
</evidence>
<sequence length="412" mass="46008">METPQKKFFKLRLPIVLLLIIGILFMGGCGGKREINELAYMLGMGIDKGKEEGTYLVTMQMAKPKASGGGAAELENWTISIETKSLAAITERVAEAFDKQPFAGTVRVVVLGEDLAEEGINEALDYFQRFYEFRRTIYLLVAKGQAREILNTELRTRQIPSLSLFNTIEGQKGQSAFPVTRLGHYLTVLGRESQNPIIPRVESIRSGEHGLFYADQEAQEILIHESAVFEGGKCVASLSDQETKGCLWLDDEIESRILHKEDGGLKVTAWVLSSKTKYKVENIEGNIGIRFNIKAAVSINEILGKEEQVDIRGWKQFIEELKPLMAQAIQEECEAAVAKSREQGLDFIGIGRKIEIKNPKYWREIKENWPQGIKDIPVAYDINVKIEHSGLARNSPVSPQENGAKGGSHTLQ</sequence>
<dbReference type="STRING" id="1121395.SAMN02745215_02039"/>
<keyword evidence="3" id="KW-0309">Germination</keyword>
<evidence type="ECO:0000256" key="4">
    <source>
        <dbReference type="ARBA" id="ARBA00022729"/>
    </source>
</evidence>
<evidence type="ECO:0000256" key="6">
    <source>
        <dbReference type="ARBA" id="ARBA00023139"/>
    </source>
</evidence>
<evidence type="ECO:0000259" key="10">
    <source>
        <dbReference type="Pfam" id="PF25198"/>
    </source>
</evidence>
<proteinExistence type="inferred from homology"/>
<dbReference type="GO" id="GO:0009847">
    <property type="term" value="P:spore germination"/>
    <property type="evidence" value="ECO:0007669"/>
    <property type="project" value="InterPro"/>
</dbReference>
<dbReference type="Gene3D" id="3.30.300.210">
    <property type="entry name" value="Nutrient germinant receptor protein C, domain 3"/>
    <property type="match status" value="1"/>
</dbReference>
<dbReference type="Pfam" id="PF05504">
    <property type="entry name" value="Spore_GerAC"/>
    <property type="match status" value="1"/>
</dbReference>
<evidence type="ECO:0000313" key="12">
    <source>
        <dbReference type="Proteomes" id="UP000184010"/>
    </source>
</evidence>
<evidence type="ECO:0000256" key="5">
    <source>
        <dbReference type="ARBA" id="ARBA00023136"/>
    </source>
</evidence>
<evidence type="ECO:0000256" key="1">
    <source>
        <dbReference type="ARBA" id="ARBA00004635"/>
    </source>
</evidence>
<protein>
    <submittedName>
        <fullName evidence="11">Spore germination protein KC</fullName>
    </submittedName>
</protein>
<keyword evidence="12" id="KW-1185">Reference proteome</keyword>
<keyword evidence="5" id="KW-0472">Membrane</keyword>
<dbReference type="Proteomes" id="UP000184010">
    <property type="component" value="Unassembled WGS sequence"/>
</dbReference>
<dbReference type="InterPro" id="IPR057336">
    <property type="entry name" value="GerAC_N"/>
</dbReference>
<evidence type="ECO:0000256" key="2">
    <source>
        <dbReference type="ARBA" id="ARBA00007886"/>
    </source>
</evidence>